<sequence>MSKPFRKCWCRDPQTKREYRRGQCPDYDRKGHAKWYGRLEAPKGATGRRRQPLIGPFDSEKEAKLKLAAAVGRTAGGTYSDDQKITFAQYADRRLEWREATAATGEGLKRSTLDAEHEALTLYLKPGLGHLRLVEIRDRHVRDLYAAMRLLNRDEAAAGELAELVRRLADARAVRDGKRIHNRPLSESRIRRIHAVLTGILNDAVKLAKILDANPAEDIFRSAGGAKRRGRARPLLWSAERTERWVETGHVPGKVMVWAPAQCGAFLDFSEASGERLHALFHLDAYYGPRRGELVGLERSDLSIERRRLHVRQADTDGDLDEGKTENADRMIVFDEDTAAVLKAERKRQAAERLHWGEAYEDSGRVFTREDGTALRPANVSERFAALVTRYGAIRTRLAKPGWTPERTAAQFRVPIEAVQIAAESGPLPPIRFHDLRHGAATMLLASGAEMKLVSDVLGHASAAFTSDVYAVVAEELAEAAAVRIAAFVPRHNKIKAVGASNVPARGINGS</sequence>
<dbReference type="eggNOG" id="COG0582">
    <property type="taxonomic scope" value="Bacteria"/>
</dbReference>
<dbReference type="CDD" id="cd01189">
    <property type="entry name" value="INT_ICEBs1_C_like"/>
    <property type="match status" value="1"/>
</dbReference>
<dbReference type="InterPro" id="IPR013762">
    <property type="entry name" value="Integrase-like_cat_sf"/>
</dbReference>
<keyword evidence="6" id="KW-1185">Reference proteome</keyword>
<dbReference type="GO" id="GO:0003677">
    <property type="term" value="F:DNA binding"/>
    <property type="evidence" value="ECO:0007669"/>
    <property type="project" value="UniProtKB-KW"/>
</dbReference>
<evidence type="ECO:0000313" key="5">
    <source>
        <dbReference type="EMBL" id="ADP84420.1"/>
    </source>
</evidence>
<dbReference type="GO" id="GO:0015074">
    <property type="term" value="P:DNA integration"/>
    <property type="evidence" value="ECO:0007669"/>
    <property type="project" value="InterPro"/>
</dbReference>
<dbReference type="Proteomes" id="UP000002484">
    <property type="component" value="Chromosome"/>
</dbReference>
<reference evidence="5 6" key="1">
    <citation type="submission" date="2010-10" db="EMBL/GenBank/DDBJ databases">
        <title>Complete sequence of Frankia sp. EuI1c.</title>
        <authorList>
            <consortium name="US DOE Joint Genome Institute"/>
            <person name="Lucas S."/>
            <person name="Copeland A."/>
            <person name="Lapidus A."/>
            <person name="Cheng J.-F."/>
            <person name="Bruce D."/>
            <person name="Goodwin L."/>
            <person name="Pitluck S."/>
            <person name="Chertkov O."/>
            <person name="Detter J.C."/>
            <person name="Han C."/>
            <person name="Tapia R."/>
            <person name="Land M."/>
            <person name="Hauser L."/>
            <person name="Jeffries C."/>
            <person name="Kyrpides N."/>
            <person name="Ivanova N."/>
            <person name="Mikhailova N."/>
            <person name="Beauchemin N."/>
            <person name="Sen A."/>
            <person name="Sur S.A."/>
            <person name="Gtari M."/>
            <person name="Wall L."/>
            <person name="Tisa L."/>
            <person name="Woyke T."/>
        </authorList>
    </citation>
    <scope>NUCLEOTIDE SEQUENCE [LARGE SCALE GENOMIC DNA]</scope>
    <source>
        <strain evidence="6">DSM 45817 / CECT 9037 / EuI1c</strain>
    </source>
</reference>
<dbReference type="KEGG" id="fri:FraEuI1c_6439"/>
<dbReference type="SUPFAM" id="SSF56349">
    <property type="entry name" value="DNA breaking-rejoining enzymes"/>
    <property type="match status" value="1"/>
</dbReference>
<dbReference type="InterPro" id="IPR011010">
    <property type="entry name" value="DNA_brk_join_enz"/>
</dbReference>
<keyword evidence="3" id="KW-0233">DNA recombination</keyword>
<evidence type="ECO:0000256" key="1">
    <source>
        <dbReference type="ARBA" id="ARBA00008857"/>
    </source>
</evidence>
<dbReference type="PANTHER" id="PTHR30349">
    <property type="entry name" value="PHAGE INTEGRASE-RELATED"/>
    <property type="match status" value="1"/>
</dbReference>
<proteinExistence type="inferred from homology"/>
<gene>
    <name evidence="5" type="ordered locus">FraEuI1c_6439</name>
</gene>
<comment type="similarity">
    <text evidence="1">Belongs to the 'phage' integrase family.</text>
</comment>
<dbReference type="OrthoDB" id="9805859at2"/>
<protein>
    <submittedName>
        <fullName evidence="5">Integrase family protein</fullName>
    </submittedName>
</protein>
<dbReference type="PROSITE" id="PS51898">
    <property type="entry name" value="TYR_RECOMBINASE"/>
    <property type="match status" value="1"/>
</dbReference>
<dbReference type="EMBL" id="CP002299">
    <property type="protein sequence ID" value="ADP84420.1"/>
    <property type="molecule type" value="Genomic_DNA"/>
</dbReference>
<organism evidence="5 6">
    <name type="scientific">Pseudofrankia inefficax (strain DSM 45817 / CECT 9037 / DDB 130130 / EuI1c)</name>
    <name type="common">Frankia inefficax</name>
    <dbReference type="NCBI Taxonomy" id="298654"/>
    <lineage>
        <taxon>Bacteria</taxon>
        <taxon>Bacillati</taxon>
        <taxon>Actinomycetota</taxon>
        <taxon>Actinomycetes</taxon>
        <taxon>Frankiales</taxon>
        <taxon>Frankiaceae</taxon>
        <taxon>Pseudofrankia</taxon>
    </lineage>
</organism>
<evidence type="ECO:0000256" key="3">
    <source>
        <dbReference type="ARBA" id="ARBA00023172"/>
    </source>
</evidence>
<name>E3J756_PSEI1</name>
<dbReference type="InParanoid" id="E3J756"/>
<dbReference type="InterPro" id="IPR050090">
    <property type="entry name" value="Tyrosine_recombinase_XerCD"/>
</dbReference>
<dbReference type="Pfam" id="PF00589">
    <property type="entry name" value="Phage_integrase"/>
    <property type="match status" value="1"/>
</dbReference>
<accession>E3J756</accession>
<dbReference type="STRING" id="298654.FraEuI1c_6439"/>
<evidence type="ECO:0000256" key="2">
    <source>
        <dbReference type="ARBA" id="ARBA00023125"/>
    </source>
</evidence>
<evidence type="ECO:0000259" key="4">
    <source>
        <dbReference type="PROSITE" id="PS51898"/>
    </source>
</evidence>
<dbReference type="AlphaFoldDB" id="E3J756"/>
<dbReference type="GO" id="GO:0006310">
    <property type="term" value="P:DNA recombination"/>
    <property type="evidence" value="ECO:0007669"/>
    <property type="project" value="UniProtKB-KW"/>
</dbReference>
<evidence type="ECO:0000313" key="6">
    <source>
        <dbReference type="Proteomes" id="UP000002484"/>
    </source>
</evidence>
<dbReference type="HOGENOM" id="CLU_027562_17_1_11"/>
<feature type="domain" description="Tyr recombinase" evidence="4">
    <location>
        <begin position="253"/>
        <end position="483"/>
    </location>
</feature>
<keyword evidence="2" id="KW-0238">DNA-binding</keyword>
<dbReference type="RefSeq" id="WP_013427533.1">
    <property type="nucleotide sequence ID" value="NC_014666.1"/>
</dbReference>
<dbReference type="Gene3D" id="1.10.443.10">
    <property type="entry name" value="Intergrase catalytic core"/>
    <property type="match status" value="1"/>
</dbReference>
<dbReference type="InterPro" id="IPR010998">
    <property type="entry name" value="Integrase_recombinase_N"/>
</dbReference>
<dbReference type="InterPro" id="IPR002104">
    <property type="entry name" value="Integrase_catalytic"/>
</dbReference>
<dbReference type="PANTHER" id="PTHR30349:SF64">
    <property type="entry name" value="PROPHAGE INTEGRASE INTD-RELATED"/>
    <property type="match status" value="1"/>
</dbReference>
<dbReference type="Gene3D" id="1.10.150.130">
    <property type="match status" value="1"/>
</dbReference>